<dbReference type="Gene3D" id="2.60.40.150">
    <property type="entry name" value="C2 domain"/>
    <property type="match status" value="1"/>
</dbReference>
<name>A0A9W7DWF0_9STRA</name>
<reference evidence="6" key="1">
    <citation type="journal article" date="2023" name="Commun. Biol.">
        <title>Genome analysis of Parmales, the sister group of diatoms, reveals the evolutionary specialization of diatoms from phago-mixotrophs to photoautotrophs.</title>
        <authorList>
            <person name="Ban H."/>
            <person name="Sato S."/>
            <person name="Yoshikawa S."/>
            <person name="Yamada K."/>
            <person name="Nakamura Y."/>
            <person name="Ichinomiya M."/>
            <person name="Sato N."/>
            <person name="Blanc-Mathieu R."/>
            <person name="Endo H."/>
            <person name="Kuwata A."/>
            <person name="Ogata H."/>
        </authorList>
    </citation>
    <scope>NUCLEOTIDE SEQUENCE [LARGE SCALE GENOMIC DNA]</scope>
    <source>
        <strain evidence="6">NIES 3701</strain>
    </source>
</reference>
<feature type="domain" description="C2" evidence="4">
    <location>
        <begin position="197"/>
        <end position="323"/>
    </location>
</feature>
<feature type="compositionally biased region" description="Polar residues" evidence="3">
    <location>
        <begin position="879"/>
        <end position="889"/>
    </location>
</feature>
<feature type="compositionally biased region" description="Acidic residues" evidence="3">
    <location>
        <begin position="783"/>
        <end position="794"/>
    </location>
</feature>
<feature type="compositionally biased region" description="Basic residues" evidence="3">
    <location>
        <begin position="963"/>
        <end position="972"/>
    </location>
</feature>
<sequence length="972" mass="109911">MGGCLLLVVSVPLLTVMAWELLRCFLPVRLGRLFSWTLRVALGDTAPVVDIKSISVKFWYRRQKIHALLTVEGFGFGNPPDFPHKYFAAAEELSVHIAVSFKDLMALFQHSWSILKLGKSPLPMSPALLSCPIKFPWDPTAQEKNGKFRVHWKDYYVGIVHVYHLVIIGAMCNFEIGPGGELSVNGIERTLAESYCRKTWRRQSIPESKRPNRLSVSIVKARNLRLVKRKNSAKRGDPFVSVRAREQECFTKVLMSESNPRWDESFDLHVKDPSTVLTVNVWDEDAFTSPLIGRWVMTTRFLVGNPYNCNHIKGDFKVTRRWDGDKPGTRIEGWFPLVDEDYKNMGKVGEIYMTIEWYHDAEFDRGYKPSPRPDAMGQLMLNAEENDYRGNDPDGDLLAWKAFPLLFNIRMVVIHEVAFFIKDIFAGYKGFKSMDIKNAIRMPHIYLSQTQLEPNDNFPGQTLWGAMNVIIMGGAVPQCLANSEFRNSVAWSVLSGTLRGFGQANKWKRRRDVLSRTGDSTAGNETFTQKLNRKWQLMTKGDKFLTKQVTAEDEDATKEVTLVGHLEKTSKPPHIPNVFRNWHTVKCEIKGSTLYYYPFMEDKEIIHGTARHVKLHTLQFSELIEDGGELKITSFDARAPKRYFRIPTSLPELTKNEPGLSVWCDKFKQAGAENEVKRNKEQFGSQPELFNAGVGSSPEKNGSGDATDLSGYEVEDEKFDLDEGISSGPDLLEMDEKSRNSDPFPFKKFASKRGKKRKEESDRTRRRFSSMNHLTFTSRGEAEADTMAEFEEIDGSDREADGDGFGEHTFGDDDTEDEELLKFYEEEYGRKSSSIQGPRSPSSFFRDEEAFDNIKASQADYLFGAPTMPNLGRAHSESSHGGNPSSNILRRSGSIDDSESRDSMNLSMNIKNRDSMNKSMNIRNDSEGGGPEGDEGIGGWGFAAGLHRVQKNVQKGAKGVVKGMRRRSSTTG</sequence>
<dbReference type="EMBL" id="BRXY01000055">
    <property type="protein sequence ID" value="GMH58894.1"/>
    <property type="molecule type" value="Genomic_DNA"/>
</dbReference>
<keyword evidence="6" id="KW-1185">Reference proteome</keyword>
<dbReference type="GO" id="GO:0046872">
    <property type="term" value="F:metal ion binding"/>
    <property type="evidence" value="ECO:0007669"/>
    <property type="project" value="UniProtKB-KW"/>
</dbReference>
<evidence type="ECO:0000256" key="3">
    <source>
        <dbReference type="SAM" id="MobiDB-lite"/>
    </source>
</evidence>
<organism evidence="5 6">
    <name type="scientific">Triparma strigata</name>
    <dbReference type="NCBI Taxonomy" id="1606541"/>
    <lineage>
        <taxon>Eukaryota</taxon>
        <taxon>Sar</taxon>
        <taxon>Stramenopiles</taxon>
        <taxon>Ochrophyta</taxon>
        <taxon>Bolidophyceae</taxon>
        <taxon>Parmales</taxon>
        <taxon>Triparmaceae</taxon>
        <taxon>Triparma</taxon>
    </lineage>
</organism>
<dbReference type="Pfam" id="PF00168">
    <property type="entry name" value="C2"/>
    <property type="match status" value="1"/>
</dbReference>
<feature type="compositionally biased region" description="Basic and acidic residues" evidence="3">
    <location>
        <begin position="795"/>
        <end position="811"/>
    </location>
</feature>
<dbReference type="AlphaFoldDB" id="A0A9W7DWF0"/>
<evidence type="ECO:0000313" key="5">
    <source>
        <dbReference type="EMBL" id="GMH58894.1"/>
    </source>
</evidence>
<dbReference type="PROSITE" id="PS50004">
    <property type="entry name" value="C2"/>
    <property type="match status" value="1"/>
</dbReference>
<dbReference type="InterPro" id="IPR035892">
    <property type="entry name" value="C2_domain_sf"/>
</dbReference>
<keyword evidence="1" id="KW-0479">Metal-binding</keyword>
<evidence type="ECO:0000313" key="6">
    <source>
        <dbReference type="Proteomes" id="UP001165085"/>
    </source>
</evidence>
<feature type="compositionally biased region" description="Basic and acidic residues" evidence="3">
    <location>
        <begin position="820"/>
        <end position="830"/>
    </location>
</feature>
<dbReference type="SMART" id="SM00239">
    <property type="entry name" value="C2"/>
    <property type="match status" value="1"/>
</dbReference>
<feature type="region of interest" description="Disordered" evidence="3">
    <location>
        <begin position="864"/>
        <end position="972"/>
    </location>
</feature>
<gene>
    <name evidence="5" type="ORF">TrST_g5263</name>
</gene>
<feature type="compositionally biased region" description="Acidic residues" evidence="3">
    <location>
        <begin position="713"/>
        <end position="723"/>
    </location>
</feature>
<accession>A0A9W7DWF0</accession>
<dbReference type="SUPFAM" id="SSF49562">
    <property type="entry name" value="C2 domain (Calcium/lipid-binding domain, CaLB)"/>
    <property type="match status" value="1"/>
</dbReference>
<evidence type="ECO:0000256" key="1">
    <source>
        <dbReference type="ARBA" id="ARBA00022723"/>
    </source>
</evidence>
<keyword evidence="2" id="KW-0106">Calcium</keyword>
<dbReference type="Proteomes" id="UP001165085">
    <property type="component" value="Unassembled WGS sequence"/>
</dbReference>
<dbReference type="OrthoDB" id="73919at2759"/>
<evidence type="ECO:0000259" key="4">
    <source>
        <dbReference type="PROSITE" id="PS50004"/>
    </source>
</evidence>
<dbReference type="InterPro" id="IPR000008">
    <property type="entry name" value="C2_dom"/>
</dbReference>
<protein>
    <recommendedName>
        <fullName evidence="4">C2 domain-containing protein</fullName>
    </recommendedName>
</protein>
<feature type="compositionally biased region" description="Gly residues" evidence="3">
    <location>
        <begin position="927"/>
        <end position="942"/>
    </location>
</feature>
<feature type="region of interest" description="Disordered" evidence="3">
    <location>
        <begin position="675"/>
        <end position="847"/>
    </location>
</feature>
<dbReference type="PANTHER" id="PTHR45911">
    <property type="entry name" value="C2 DOMAIN-CONTAINING PROTEIN"/>
    <property type="match status" value="1"/>
</dbReference>
<dbReference type="CDD" id="cd00030">
    <property type="entry name" value="C2"/>
    <property type="match status" value="1"/>
</dbReference>
<feature type="compositionally biased region" description="Polar residues" evidence="3">
    <location>
        <begin position="769"/>
        <end position="778"/>
    </location>
</feature>
<proteinExistence type="predicted"/>
<feature type="compositionally biased region" description="Low complexity" evidence="3">
    <location>
        <begin position="832"/>
        <end position="843"/>
    </location>
</feature>
<evidence type="ECO:0000256" key="2">
    <source>
        <dbReference type="ARBA" id="ARBA00022837"/>
    </source>
</evidence>
<comment type="caution">
    <text evidence="5">The sequence shown here is derived from an EMBL/GenBank/DDBJ whole genome shotgun (WGS) entry which is preliminary data.</text>
</comment>